<accession>A0A7S4B266</accession>
<gene>
    <name evidence="1" type="ORF">PCAR00345_LOCUS4012</name>
</gene>
<evidence type="ECO:0000313" key="1">
    <source>
        <dbReference type="EMBL" id="CAE0751427.1"/>
    </source>
</evidence>
<dbReference type="EMBL" id="HBIZ01007010">
    <property type="protein sequence ID" value="CAE0751427.1"/>
    <property type="molecule type" value="Transcribed_RNA"/>
</dbReference>
<sequence length="141" mass="15498">MPTKPAKELHTCKNCQRFTAAPYQHSFTAALDQCKNQSWQPARGWIVTPATAEHATQLLAQSTFCSGDCLYSFLFSNELLSNEKPDVALHFFKRTGDSLRPADEGGIRRTMNGVSGLNMFGADDSRGAKLGPQTSTFKARP</sequence>
<proteinExistence type="predicted"/>
<protein>
    <submittedName>
        <fullName evidence="1">Uncharacterized protein</fullName>
    </submittedName>
</protein>
<dbReference type="AlphaFoldDB" id="A0A7S4B266"/>
<organism evidence="1">
    <name type="scientific">Chrysotila carterae</name>
    <name type="common">Marine alga</name>
    <name type="synonym">Syracosphaera carterae</name>
    <dbReference type="NCBI Taxonomy" id="13221"/>
    <lineage>
        <taxon>Eukaryota</taxon>
        <taxon>Haptista</taxon>
        <taxon>Haptophyta</taxon>
        <taxon>Prymnesiophyceae</taxon>
        <taxon>Isochrysidales</taxon>
        <taxon>Isochrysidaceae</taxon>
        <taxon>Chrysotila</taxon>
    </lineage>
</organism>
<name>A0A7S4B266_CHRCT</name>
<reference evidence="1" key="1">
    <citation type="submission" date="2021-01" db="EMBL/GenBank/DDBJ databases">
        <authorList>
            <person name="Corre E."/>
            <person name="Pelletier E."/>
            <person name="Niang G."/>
            <person name="Scheremetjew M."/>
            <person name="Finn R."/>
            <person name="Kale V."/>
            <person name="Holt S."/>
            <person name="Cochrane G."/>
            <person name="Meng A."/>
            <person name="Brown T."/>
            <person name="Cohen L."/>
        </authorList>
    </citation>
    <scope>NUCLEOTIDE SEQUENCE</scope>
    <source>
        <strain evidence="1">CCMP645</strain>
    </source>
</reference>